<dbReference type="GO" id="GO:0005813">
    <property type="term" value="C:centrosome"/>
    <property type="evidence" value="ECO:0007669"/>
    <property type="project" value="UniProtKB-SubCell"/>
</dbReference>
<dbReference type="AlphaFoldDB" id="A0A9P0G6H5"/>
<evidence type="ECO:0000256" key="6">
    <source>
        <dbReference type="SAM" id="MobiDB-lite"/>
    </source>
</evidence>
<evidence type="ECO:0000256" key="2">
    <source>
        <dbReference type="ARBA" id="ARBA00022490"/>
    </source>
</evidence>
<keyword evidence="3" id="KW-0206">Cytoskeleton</keyword>
<accession>A0A9P0G6H5</accession>
<gene>
    <name evidence="7" type="ORF">PSYICH_LOCUS4748</name>
</gene>
<comment type="subcellular location">
    <subcellularLocation>
        <location evidence="1">Cytoplasm</location>
        <location evidence="1">Cytoskeleton</location>
        <location evidence="1">Microtubule organizing center</location>
        <location evidence="1">Centrosome</location>
    </subcellularLocation>
</comment>
<reference evidence="7" key="1">
    <citation type="submission" date="2022-01" db="EMBL/GenBank/DDBJ databases">
        <authorList>
            <person name="King R."/>
        </authorList>
    </citation>
    <scope>NUCLEOTIDE SEQUENCE</scope>
</reference>
<proteinExistence type="inferred from homology"/>
<sequence length="320" mass="36434">MADDDDDDHVEQFGRRFKKPDVERLGIFAEMPYMHGEGYVTLFPPPYYIEGTNFIGVGPKMKVGKADCYFDKEFRRIFEGEAIKKNTLQKVPVYKQVKTIPFLSVGPTKWHSTPGDWHGTFINYHAYMSPKPKKTKKPPEEPRNFLTKPGRKGTSGYANICMNPYPPHPENLYGDKGHFKSYGKILNGPMITSHHPEKYFETNPYRLPPSIPFGKTYVKPVSTERPFLKPGIIKPLGPGKKLGGCKCGGFSKYPPHSADKHATVWDLENHKKLVGKKWNIHSTGLKTMFTRSVVADNVRLRLNERTLGTFEPTYTKNLIA</sequence>
<name>A0A9P0G6H5_9CUCU</name>
<evidence type="ECO:0000256" key="4">
    <source>
        <dbReference type="ARBA" id="ARBA00035656"/>
    </source>
</evidence>
<dbReference type="OrthoDB" id="283553at2759"/>
<keyword evidence="2" id="KW-0963">Cytoplasm</keyword>
<evidence type="ECO:0000256" key="1">
    <source>
        <dbReference type="ARBA" id="ARBA00004300"/>
    </source>
</evidence>
<evidence type="ECO:0000313" key="8">
    <source>
        <dbReference type="Proteomes" id="UP001153636"/>
    </source>
</evidence>
<protein>
    <recommendedName>
        <fullName evidence="5">Cilia-and flagella-associated protein 96</fullName>
    </recommendedName>
</protein>
<dbReference type="PANTHER" id="PTHR31144:SF1">
    <property type="entry name" value="UPF0602 PROTEIN C4ORF47"/>
    <property type="match status" value="1"/>
</dbReference>
<dbReference type="Proteomes" id="UP001153636">
    <property type="component" value="Chromosome 15"/>
</dbReference>
<keyword evidence="8" id="KW-1185">Reference proteome</keyword>
<dbReference type="EMBL" id="OV651827">
    <property type="protein sequence ID" value="CAH1103909.1"/>
    <property type="molecule type" value="Genomic_DNA"/>
</dbReference>
<dbReference type="GO" id="GO:0005881">
    <property type="term" value="C:cytoplasmic microtubule"/>
    <property type="evidence" value="ECO:0007669"/>
    <property type="project" value="TreeGrafter"/>
</dbReference>
<feature type="region of interest" description="Disordered" evidence="6">
    <location>
        <begin position="131"/>
        <end position="152"/>
    </location>
</feature>
<evidence type="ECO:0000256" key="3">
    <source>
        <dbReference type="ARBA" id="ARBA00023212"/>
    </source>
</evidence>
<evidence type="ECO:0000313" key="7">
    <source>
        <dbReference type="EMBL" id="CAH1103909.1"/>
    </source>
</evidence>
<organism evidence="7 8">
    <name type="scientific">Psylliodes chrysocephalus</name>
    <dbReference type="NCBI Taxonomy" id="3402493"/>
    <lineage>
        <taxon>Eukaryota</taxon>
        <taxon>Metazoa</taxon>
        <taxon>Ecdysozoa</taxon>
        <taxon>Arthropoda</taxon>
        <taxon>Hexapoda</taxon>
        <taxon>Insecta</taxon>
        <taxon>Pterygota</taxon>
        <taxon>Neoptera</taxon>
        <taxon>Endopterygota</taxon>
        <taxon>Coleoptera</taxon>
        <taxon>Polyphaga</taxon>
        <taxon>Cucujiformia</taxon>
        <taxon>Chrysomeloidea</taxon>
        <taxon>Chrysomelidae</taxon>
        <taxon>Galerucinae</taxon>
        <taxon>Alticini</taxon>
        <taxon>Psylliodes</taxon>
    </lineage>
</organism>
<evidence type="ECO:0000256" key="5">
    <source>
        <dbReference type="ARBA" id="ARBA00035693"/>
    </source>
</evidence>
<comment type="similarity">
    <text evidence="4">Belongs to the CFAP96 family.</text>
</comment>
<dbReference type="PANTHER" id="PTHR31144">
    <property type="entry name" value="UPF0602 PROTEIN C4ORF47"/>
    <property type="match status" value="1"/>
</dbReference>
<dbReference type="Pfam" id="PF15239">
    <property type="entry name" value="CFAP96-like"/>
    <property type="match status" value="1"/>
</dbReference>
<dbReference type="InterPro" id="IPR029358">
    <property type="entry name" value="CFAP96"/>
</dbReference>